<dbReference type="SUPFAM" id="SSF50037">
    <property type="entry name" value="C-terminal domain of transcriptional repressors"/>
    <property type="match status" value="1"/>
</dbReference>
<sequence length="75" mass="7949">MTLKEMNDGQVAKIVELDMAGIDSSLLIKLTAMGFVSGSSVEVVRRAPMGKGIQLKLRGSDLCLTSALAERVKVA</sequence>
<organism evidence="3 4">
    <name type="scientific">Ferrimonas lipolytica</name>
    <dbReference type="NCBI Taxonomy" id="2724191"/>
    <lineage>
        <taxon>Bacteria</taxon>
        <taxon>Pseudomonadati</taxon>
        <taxon>Pseudomonadota</taxon>
        <taxon>Gammaproteobacteria</taxon>
        <taxon>Alteromonadales</taxon>
        <taxon>Ferrimonadaceae</taxon>
        <taxon>Ferrimonas</taxon>
    </lineage>
</organism>
<dbReference type="SMART" id="SM00899">
    <property type="entry name" value="FeoA"/>
    <property type="match status" value="1"/>
</dbReference>
<protein>
    <submittedName>
        <fullName evidence="3">Ferrous iron transport protein A</fullName>
    </submittedName>
</protein>
<proteinExistence type="predicted"/>
<evidence type="ECO:0000313" key="3">
    <source>
        <dbReference type="EMBL" id="QIZ76021.1"/>
    </source>
</evidence>
<keyword evidence="1" id="KW-0408">Iron</keyword>
<gene>
    <name evidence="3" type="ORF">HER31_03440</name>
</gene>
<keyword evidence="4" id="KW-1185">Reference proteome</keyword>
<reference evidence="3 4" key="1">
    <citation type="submission" date="2020-04" db="EMBL/GenBank/DDBJ databases">
        <title>Ferrimonas sp. S7 isolated from sea water.</title>
        <authorList>
            <person name="Bae S.S."/>
            <person name="Baek K."/>
        </authorList>
    </citation>
    <scope>NUCLEOTIDE SEQUENCE [LARGE SCALE GENOMIC DNA]</scope>
    <source>
        <strain evidence="3 4">S7</strain>
    </source>
</reference>
<dbReference type="Gene3D" id="2.30.30.90">
    <property type="match status" value="1"/>
</dbReference>
<dbReference type="RefSeq" id="WP_168659282.1">
    <property type="nucleotide sequence ID" value="NZ_CP051180.1"/>
</dbReference>
<dbReference type="EMBL" id="CP051180">
    <property type="protein sequence ID" value="QIZ76021.1"/>
    <property type="molecule type" value="Genomic_DNA"/>
</dbReference>
<dbReference type="PANTHER" id="PTHR42954">
    <property type="entry name" value="FE(2+) TRANSPORT PROTEIN A"/>
    <property type="match status" value="1"/>
</dbReference>
<evidence type="ECO:0000313" key="4">
    <source>
        <dbReference type="Proteomes" id="UP000501602"/>
    </source>
</evidence>
<evidence type="ECO:0000259" key="2">
    <source>
        <dbReference type="SMART" id="SM00899"/>
    </source>
</evidence>
<evidence type="ECO:0000256" key="1">
    <source>
        <dbReference type="ARBA" id="ARBA00023004"/>
    </source>
</evidence>
<dbReference type="PANTHER" id="PTHR42954:SF2">
    <property type="entry name" value="FE(2+) TRANSPORT PROTEIN A"/>
    <property type="match status" value="1"/>
</dbReference>
<accession>A0A6H1UAE5</accession>
<dbReference type="InterPro" id="IPR007167">
    <property type="entry name" value="Fe-transptr_FeoA-like"/>
</dbReference>
<dbReference type="GO" id="GO:0046914">
    <property type="term" value="F:transition metal ion binding"/>
    <property type="evidence" value="ECO:0007669"/>
    <property type="project" value="InterPro"/>
</dbReference>
<dbReference type="Pfam" id="PF04023">
    <property type="entry name" value="FeoA"/>
    <property type="match status" value="1"/>
</dbReference>
<dbReference type="AlphaFoldDB" id="A0A6H1UAE5"/>
<feature type="domain" description="Ferrous iron transporter FeoA-like" evidence="2">
    <location>
        <begin position="1"/>
        <end position="75"/>
    </location>
</feature>
<name>A0A6H1UAE5_9GAMM</name>
<dbReference type="InterPro" id="IPR008988">
    <property type="entry name" value="Transcriptional_repressor_C"/>
</dbReference>
<dbReference type="Proteomes" id="UP000501602">
    <property type="component" value="Chromosome"/>
</dbReference>
<dbReference type="InterPro" id="IPR038157">
    <property type="entry name" value="FeoA_core_dom"/>
</dbReference>
<dbReference type="KEGG" id="fes:HER31_03440"/>
<dbReference type="InterPro" id="IPR052713">
    <property type="entry name" value="FeoA"/>
</dbReference>